<evidence type="ECO:0000256" key="5">
    <source>
        <dbReference type="ARBA" id="ARBA00023152"/>
    </source>
</evidence>
<feature type="domain" description="Metalloenzyme" evidence="7">
    <location>
        <begin position="4"/>
        <end position="360"/>
    </location>
</feature>
<accession>A0A0S3QTK8</accession>
<dbReference type="CDD" id="cd16011">
    <property type="entry name" value="iPGM_like"/>
    <property type="match status" value="1"/>
</dbReference>
<dbReference type="InterPro" id="IPR006124">
    <property type="entry name" value="Metalloenzyme"/>
</dbReference>
<dbReference type="EMBL" id="AP013035">
    <property type="protein sequence ID" value="BAT71628.1"/>
    <property type="molecule type" value="Genomic_DNA"/>
</dbReference>
<dbReference type="KEGG" id="ttk:TST_0828"/>
<proteinExistence type="inferred from homology"/>
<evidence type="ECO:0000256" key="3">
    <source>
        <dbReference type="ARBA" id="ARBA00004921"/>
    </source>
</evidence>
<dbReference type="SUPFAM" id="SSF53649">
    <property type="entry name" value="Alkaline phosphatase-like"/>
    <property type="match status" value="1"/>
</dbReference>
<comment type="similarity">
    <text evidence="4">Belongs to the BPG-independent phosphoglycerate mutase family. A-PGAM subfamily.</text>
</comment>
<dbReference type="GO" id="GO:0046872">
    <property type="term" value="F:metal ion binding"/>
    <property type="evidence" value="ECO:0007669"/>
    <property type="project" value="InterPro"/>
</dbReference>
<comment type="function">
    <text evidence="2">Catalyzes the interconversion of 2-phosphoglycerate and 3-phosphoglycerate.</text>
</comment>
<dbReference type="Pfam" id="PF01676">
    <property type="entry name" value="Metalloenzyme"/>
    <property type="match status" value="1"/>
</dbReference>
<dbReference type="PANTHER" id="PTHR31209:SF4">
    <property type="entry name" value="2,3-BISPHOSPHOGLYCERATE-INDEPENDENT PHOSPHOGLYCERATE MUTASE"/>
    <property type="match status" value="1"/>
</dbReference>
<evidence type="ECO:0000313" key="8">
    <source>
        <dbReference type="EMBL" id="BAT71628.1"/>
    </source>
</evidence>
<evidence type="ECO:0000256" key="2">
    <source>
        <dbReference type="ARBA" id="ARBA00002315"/>
    </source>
</evidence>
<dbReference type="RefSeq" id="WP_070098511.1">
    <property type="nucleotide sequence ID" value="NZ_AP013035.1"/>
</dbReference>
<dbReference type="InterPro" id="IPR017850">
    <property type="entry name" value="Alkaline_phosphatase_core_sf"/>
</dbReference>
<dbReference type="PATRIC" id="fig|1298851.3.peg.863"/>
<evidence type="ECO:0000259" key="7">
    <source>
        <dbReference type="Pfam" id="PF01676"/>
    </source>
</evidence>
<evidence type="ECO:0000256" key="1">
    <source>
        <dbReference type="ARBA" id="ARBA00000370"/>
    </source>
</evidence>
<keyword evidence="6 8" id="KW-0413">Isomerase</keyword>
<comment type="pathway">
    <text evidence="3">Carbohydrate degradation.</text>
</comment>
<gene>
    <name evidence="8" type="ORF">TST_0828</name>
</gene>
<dbReference type="EC" id="5.4.2.-" evidence="8"/>
<sequence length="405" mass="44851">MDRKYIIVLVDGASGRPVKELDGKTSLEAAYKPNLDYLAQHGICGWTKNVPEGMHPGSDVAILSVLGCNPKKYYTGRAPLEAASIGIDLADDDVAYRCNLVRVEDGVMADYSAGHISTEEAREVIQLLNEHLAEDDIKFYPGVSYRHVMVWKGGKDNAHTTPPHDITGKSIKEYLPQGKGSEKLVELMEKSREILKDHAKANMIWLWGQGKKPNLPNFEYIYGVKGGVISAVDLIRGIGILMGLKVINVPGITGYIDTNYKGKAEYALRFLENEGDFVFIHVEAPDEAGHKGDAKAKVQAIEDIDKYIIGPILEWVDINKVNARILVLPDHPTPLDVGTHTSDPVPYVMYSSVLKVKGEEEFSERALEYLKEYTLEEGYRLISLFFGKVCSDCSTCGIKDSCSLK</sequence>
<dbReference type="NCBIfam" id="TIGR00306">
    <property type="entry name" value="apgM"/>
    <property type="match status" value="1"/>
</dbReference>
<protein>
    <submittedName>
        <fullName evidence="8">2,3-bisphosphoglycerate-independent phosphoglycerate mutase</fullName>
        <ecNumber evidence="8">5.4.2.-</ecNumber>
    </submittedName>
</protein>
<dbReference type="InterPro" id="IPR023665">
    <property type="entry name" value="ApgAM_prokaryotes"/>
</dbReference>
<reference evidence="9" key="1">
    <citation type="journal article" date="2018" name="Science">
        <title>A primordial and reversible TCA cycle in a facultatively chemolithoautotrophic thermophile.</title>
        <authorList>
            <person name="Nunoura T."/>
            <person name="Chikaraishi Y."/>
            <person name="Izaki R."/>
            <person name="Suwa T."/>
            <person name="Sato T."/>
            <person name="Harada T."/>
            <person name="Mori K."/>
            <person name="Kato Y."/>
            <person name="Miyazaki M."/>
            <person name="Shimamura S."/>
            <person name="Yanagawa K."/>
            <person name="Shuto A."/>
            <person name="Ohkouchi N."/>
            <person name="Fujita N."/>
            <person name="Takaki Y."/>
            <person name="Atomi H."/>
            <person name="Takai K."/>
        </authorList>
    </citation>
    <scope>NUCLEOTIDE SEQUENCE [LARGE SCALE GENOMIC DNA]</scope>
    <source>
        <strain evidence="9">DSM 17441 / JCM 13301 / NBRC 103674 / ABI70S6</strain>
    </source>
</reference>
<dbReference type="InterPro" id="IPR004456">
    <property type="entry name" value="Pglycerate_mutase_ApgM"/>
</dbReference>
<dbReference type="Gene3D" id="3.40.720.10">
    <property type="entry name" value="Alkaline Phosphatase, subunit A"/>
    <property type="match status" value="2"/>
</dbReference>
<name>A0A0S3QTK8_THET7</name>
<evidence type="ECO:0000256" key="4">
    <source>
        <dbReference type="ARBA" id="ARBA00005524"/>
    </source>
</evidence>
<dbReference type="NCBIfam" id="TIGR02535">
    <property type="entry name" value="hyp_Hser_kinase"/>
    <property type="match status" value="1"/>
</dbReference>
<dbReference type="STRING" id="1298851.TST_0828"/>
<dbReference type="Proteomes" id="UP000063234">
    <property type="component" value="Chromosome"/>
</dbReference>
<dbReference type="NCBIfam" id="NF003242">
    <property type="entry name" value="PRK04200.1"/>
    <property type="match status" value="1"/>
</dbReference>
<dbReference type="PIRSF" id="PIRSF006392">
    <property type="entry name" value="IPGAM_arch"/>
    <property type="match status" value="1"/>
</dbReference>
<dbReference type="Pfam" id="PF10143">
    <property type="entry name" value="PhosphMutase"/>
    <property type="match status" value="1"/>
</dbReference>
<evidence type="ECO:0000313" key="9">
    <source>
        <dbReference type="Proteomes" id="UP000063234"/>
    </source>
</evidence>
<dbReference type="GO" id="GO:0004619">
    <property type="term" value="F:phosphoglycerate mutase activity"/>
    <property type="evidence" value="ECO:0007669"/>
    <property type="project" value="UniProtKB-EC"/>
</dbReference>
<keyword evidence="5" id="KW-0324">Glycolysis</keyword>
<dbReference type="OrthoDB" id="9804453at2"/>
<keyword evidence="9" id="KW-1185">Reference proteome</keyword>
<dbReference type="AlphaFoldDB" id="A0A0S3QTK8"/>
<evidence type="ECO:0000256" key="6">
    <source>
        <dbReference type="ARBA" id="ARBA00023235"/>
    </source>
</evidence>
<dbReference type="PANTHER" id="PTHR31209">
    <property type="entry name" value="COFACTOR-INDEPENDENT PHOSPHOGLYCERATE MUTASE"/>
    <property type="match status" value="1"/>
</dbReference>
<comment type="catalytic activity">
    <reaction evidence="1">
        <text>(2R)-2-phosphoglycerate = (2R)-3-phosphoglycerate</text>
        <dbReference type="Rhea" id="RHEA:15901"/>
        <dbReference type="ChEBI" id="CHEBI:58272"/>
        <dbReference type="ChEBI" id="CHEBI:58289"/>
        <dbReference type="EC" id="5.4.2.12"/>
    </reaction>
</comment>
<organism evidence="8 9">
    <name type="scientific">Thermosulfidibacter takaii (strain DSM 17441 / JCM 13301 / NBRC 103674 / ABI70S6)</name>
    <dbReference type="NCBI Taxonomy" id="1298851"/>
    <lineage>
        <taxon>Bacteria</taxon>
        <taxon>Pseudomonadati</taxon>
        <taxon>Thermosulfidibacterota</taxon>
        <taxon>Thermosulfidibacteria</taxon>
        <taxon>Thermosulfidibacterales</taxon>
        <taxon>Thermosulfidibacteraceae</taxon>
    </lineage>
</organism>
<dbReference type="GO" id="GO:0006096">
    <property type="term" value="P:glycolytic process"/>
    <property type="evidence" value="ECO:0007669"/>
    <property type="project" value="UniProtKB-KW"/>
</dbReference>